<evidence type="ECO:0000256" key="2">
    <source>
        <dbReference type="ARBA" id="ARBA00008156"/>
    </source>
</evidence>
<dbReference type="GO" id="GO:0016020">
    <property type="term" value="C:membrane"/>
    <property type="evidence" value="ECO:0007669"/>
    <property type="project" value="InterPro"/>
</dbReference>
<organism evidence="6 7">
    <name type="scientific">Edaphosphingomonas haloaromaticamans</name>
    <dbReference type="NCBI Taxonomy" id="653954"/>
    <lineage>
        <taxon>Bacteria</taxon>
        <taxon>Pseudomonadati</taxon>
        <taxon>Pseudomonadota</taxon>
        <taxon>Alphaproteobacteria</taxon>
        <taxon>Sphingomonadales</taxon>
        <taxon>Rhizorhabdaceae</taxon>
        <taxon>Edaphosphingomonas</taxon>
    </lineage>
</organism>
<feature type="domain" description="Pyrrolo-quinoline quinone repeat" evidence="5">
    <location>
        <begin position="157"/>
        <end position="747"/>
    </location>
</feature>
<dbReference type="EC" id="1.1.5.8" evidence="6"/>
<reference evidence="6 7" key="1">
    <citation type="submission" date="2016-09" db="EMBL/GenBank/DDBJ databases">
        <title>Metabolic pathway, cell adaptation mechanisms and a novel monoxygenase revealed through proteogenomic-transcription analysis of a Sphingomonas haloaromaticamans strain degrading the fungicide ortho-phenylphenol.</title>
        <authorList>
            <person name="Perruchon C."/>
            <person name="Papadopoulou E.S."/>
            <person name="Rousidou C."/>
            <person name="Vasileiadis S."/>
            <person name="Tanou G."/>
            <person name="Amoutzias G."/>
            <person name="Molassiotis A."/>
            <person name="Karpouzas D.G."/>
        </authorList>
    </citation>
    <scope>NUCLEOTIDE SEQUENCE [LARGE SCALE GENOMIC DNA]</scope>
    <source>
        <strain evidence="6 7">P3</strain>
    </source>
</reference>
<comment type="similarity">
    <text evidence="2">Belongs to the bacterial PQQ dehydrogenase family.</text>
</comment>
<evidence type="ECO:0000313" key="7">
    <source>
        <dbReference type="Proteomes" id="UP000179467"/>
    </source>
</evidence>
<accession>A0A1S1HCI1</accession>
<dbReference type="EMBL" id="MIPT01000001">
    <property type="protein sequence ID" value="OHT19532.1"/>
    <property type="molecule type" value="Genomic_DNA"/>
</dbReference>
<dbReference type="GO" id="GO:0048038">
    <property type="term" value="F:quinone binding"/>
    <property type="evidence" value="ECO:0007669"/>
    <property type="project" value="InterPro"/>
</dbReference>
<dbReference type="AlphaFoldDB" id="A0A1S1HCI1"/>
<keyword evidence="3 6" id="KW-0560">Oxidoreductase</keyword>
<evidence type="ECO:0000256" key="4">
    <source>
        <dbReference type="SAM" id="Phobius"/>
    </source>
</evidence>
<dbReference type="InterPro" id="IPR002372">
    <property type="entry name" value="PQQ_rpt_dom"/>
</dbReference>
<dbReference type="Gene3D" id="2.140.10.10">
    <property type="entry name" value="Quinoprotein alcohol dehydrogenase-like superfamily"/>
    <property type="match status" value="2"/>
</dbReference>
<comment type="cofactor">
    <cofactor evidence="1">
        <name>pyrroloquinoline quinone</name>
        <dbReference type="ChEBI" id="CHEBI:58442"/>
    </cofactor>
</comment>
<evidence type="ECO:0000256" key="1">
    <source>
        <dbReference type="ARBA" id="ARBA00001931"/>
    </source>
</evidence>
<dbReference type="Pfam" id="PF01011">
    <property type="entry name" value="PQQ"/>
    <property type="match status" value="1"/>
</dbReference>
<dbReference type="InterPro" id="IPR011047">
    <property type="entry name" value="Quinoprotein_ADH-like_sf"/>
</dbReference>
<evidence type="ECO:0000259" key="5">
    <source>
        <dbReference type="Pfam" id="PF01011"/>
    </source>
</evidence>
<dbReference type="NCBIfam" id="TIGR03074">
    <property type="entry name" value="PQQ_membr_DH"/>
    <property type="match status" value="1"/>
</dbReference>
<dbReference type="GO" id="GO:0047519">
    <property type="term" value="F:quinate dehydrogenase (quinone) activity"/>
    <property type="evidence" value="ECO:0007669"/>
    <property type="project" value="UniProtKB-EC"/>
</dbReference>
<protein>
    <submittedName>
        <fullName evidence="6">Quinate/shikimate dehydrogenase (Quinone)</fullName>
        <ecNumber evidence="6">1.1.5.8</ecNumber>
    </submittedName>
</protein>
<feature type="transmembrane region" description="Helical" evidence="4">
    <location>
        <begin position="32"/>
        <end position="50"/>
    </location>
</feature>
<evidence type="ECO:0000256" key="3">
    <source>
        <dbReference type="ARBA" id="ARBA00023002"/>
    </source>
</evidence>
<keyword evidence="7" id="KW-1185">Reference proteome</keyword>
<dbReference type="RefSeq" id="WP_254684388.1">
    <property type="nucleotide sequence ID" value="NZ_MIPT01000001.1"/>
</dbReference>
<feature type="transmembrane region" description="Helical" evidence="4">
    <location>
        <begin position="112"/>
        <end position="132"/>
    </location>
</feature>
<dbReference type="PANTHER" id="PTHR32303:SF4">
    <property type="entry name" value="QUINOPROTEIN GLUCOSE DEHYDROGENASE"/>
    <property type="match status" value="1"/>
</dbReference>
<name>A0A1S1HCI1_9SPHN</name>
<dbReference type="SUPFAM" id="SSF50998">
    <property type="entry name" value="Quinoprotein alcohol dehydrogenase-like"/>
    <property type="match status" value="1"/>
</dbReference>
<proteinExistence type="inferred from homology"/>
<keyword evidence="4" id="KW-0472">Membrane</keyword>
<dbReference type="CDD" id="cd10280">
    <property type="entry name" value="PQQ_mGDH"/>
    <property type="match status" value="1"/>
</dbReference>
<evidence type="ECO:0000313" key="6">
    <source>
        <dbReference type="EMBL" id="OHT19532.1"/>
    </source>
</evidence>
<dbReference type="Proteomes" id="UP000179467">
    <property type="component" value="Unassembled WGS sequence"/>
</dbReference>
<keyword evidence="4" id="KW-0812">Transmembrane</keyword>
<feature type="transmembrane region" description="Helical" evidence="4">
    <location>
        <begin position="79"/>
        <end position="100"/>
    </location>
</feature>
<dbReference type="GO" id="GO:0008876">
    <property type="term" value="F:quinoprotein glucose dehydrogenase activity"/>
    <property type="evidence" value="ECO:0007669"/>
    <property type="project" value="TreeGrafter"/>
</dbReference>
<dbReference type="InterPro" id="IPR018391">
    <property type="entry name" value="PQQ_b-propeller_rpt"/>
</dbReference>
<dbReference type="PANTHER" id="PTHR32303">
    <property type="entry name" value="QUINOPROTEIN ALCOHOL DEHYDROGENASE (CYTOCHROME C)"/>
    <property type="match status" value="1"/>
</dbReference>
<feature type="transmembrane region" description="Helical" evidence="4">
    <location>
        <begin position="55"/>
        <end position="73"/>
    </location>
</feature>
<comment type="caution">
    <text evidence="6">The sequence shown here is derived from an EMBL/GenBank/DDBJ whole genome shotgun (WGS) entry which is preliminary data.</text>
</comment>
<dbReference type="InterPro" id="IPR017511">
    <property type="entry name" value="PQQ_mDH"/>
</dbReference>
<gene>
    <name evidence="6" type="primary">quiA</name>
    <name evidence="6" type="ORF">BHE75_01519</name>
</gene>
<keyword evidence="4" id="KW-1133">Transmembrane helix</keyword>
<sequence>MRLLARLFAAILLLIGLGLALGGAWLAALGGSPYYLLVGLAYMAAAFLAWRGRAAALWLMAAIMAATLAWALWEAGLDYWALFPRLMAPLALTGLGLAFLPSLVRTGARKAAYAGAGACGIAFAALFAFAFVPHGAIMPAAGAAYPASSGSNGPDNWTSYGKTTEGLRYTAYTQINRENISKLRPAWTFRTGDSGPGIDQNTPLQIGDTLYTCSRNNRIAAIDGDSGKPRWTFDPQARSPIWQRCRSLAYFHDDASAADAPCVDRIIATTIDARLFALDARTGARCPGFGQDGMVALSQGMGPIKPGYYFQTSGPLVARNLIIIGGWVVDNQEVGEPSGVIRAFDVRSGELAWAWDLGNPAITKLPPPGQTYTRGTPNMWTTAAYDDRLGLIYLPLGNATPDYYGVGRAPWADAYNATLVALDVATGRERWKFQTVHHDIWDYDLPAQPALIDVADGRGGKVPALLLSTKRGQLFLLNRATGAPLAEVAEKPVTQVGAAPGERLSPTQPYSVGMPVIGAMRLSEKRAWGMTMFDQLACRISFRQHRYDGDFTPIGLRKALEQPSNVGGLNWGSLSVDVATNRVFMNDIRTPASYRLVPRADYPAYSKKVPSDGTGHGPSPQAGTPYGMGTTLWMSGLGVPCVQPPFGTITAIDLDSRRIAWQVPAGTAEELGPLGLKLGLPMPIGMPTYAGTSVTAGGLLFFAGSQDFYLRAYDTATGRELWKHPLPVGSSATPMTYISPRTGRQYVVVSVGGAAHSEAVGDYVIVSFQGFVNRREPKHESSCGLLPAIISKVCESA</sequence>
<dbReference type="SMART" id="SM00564">
    <property type="entry name" value="PQQ"/>
    <property type="match status" value="5"/>
</dbReference>